<dbReference type="RefSeq" id="WP_020276589.1">
    <property type="nucleotide sequence ID" value="NZ_KE354427.1"/>
</dbReference>
<reference evidence="1 2" key="1">
    <citation type="submission" date="2013-02" db="EMBL/GenBank/DDBJ databases">
        <title>Draft Genome Sequence of Streptomyces afghaniensis, Which Produces Compounds of the Julimycin B-Complex.</title>
        <authorList>
            <person name="Gruening B.A."/>
            <person name="Praeg A."/>
            <person name="Erxleben A."/>
            <person name="Guenther S."/>
            <person name="Fiedler H.-P."/>
            <person name="Goodfellow M."/>
            <person name="Mueller M."/>
        </authorList>
    </citation>
    <scope>NUCLEOTIDE SEQUENCE [LARGE SCALE GENOMIC DNA]</scope>
    <source>
        <strain evidence="1 2">772</strain>
    </source>
</reference>
<evidence type="ECO:0000313" key="1">
    <source>
        <dbReference type="EMBL" id="EPJ35195.1"/>
    </source>
</evidence>
<dbReference type="OrthoDB" id="4137206at2"/>
<keyword evidence="2" id="KW-1185">Reference proteome</keyword>
<dbReference type="Proteomes" id="UP000015001">
    <property type="component" value="Unassembled WGS sequence"/>
</dbReference>
<comment type="caution">
    <text evidence="1">The sequence shown here is derived from an EMBL/GenBank/DDBJ whole genome shotgun (WGS) entry which is preliminary data.</text>
</comment>
<dbReference type="HOGENOM" id="CLU_828776_0_0_11"/>
<evidence type="ECO:0000313" key="2">
    <source>
        <dbReference type="Proteomes" id="UP000015001"/>
    </source>
</evidence>
<dbReference type="EMBL" id="AOPY01001652">
    <property type="protein sequence ID" value="EPJ35195.1"/>
    <property type="molecule type" value="Genomic_DNA"/>
</dbReference>
<name>S4MHY0_9ACTN</name>
<proteinExistence type="predicted"/>
<sequence>MTHAERAATILYDISAAIAAAPPTTDGWTEDEYELYDRFEKEPDLRLTDEQRQRFAAARARQRAVYRIEDLLHSLKEAVRLGEVSASAEIAEATESCVRADLAALSAIDLFKVLGTPYGEQALARVVVDESVGEYDRCWARAHLIRLRAPVYEEMAARSVEGEEPLLLQVVRDFAYGRHGGVTTPDDPEATEELIAHARAVLEALLLDRPLEWPEPPPEPEDRWWEREEGLPGWAEVCIVLPGLMPNARRVTRERMTEGWHECVRLGIGLQDSGREDFIDRWVTRIGAWIVEWIFSWLALHFPAGSTELATLYAERRVAVEQASVLLSEAADVHS</sequence>
<organism evidence="1 2">
    <name type="scientific">Streptomyces afghaniensis 772</name>
    <dbReference type="NCBI Taxonomy" id="1283301"/>
    <lineage>
        <taxon>Bacteria</taxon>
        <taxon>Bacillati</taxon>
        <taxon>Actinomycetota</taxon>
        <taxon>Actinomycetes</taxon>
        <taxon>Kitasatosporales</taxon>
        <taxon>Streptomycetaceae</taxon>
        <taxon>Streptomyces</taxon>
    </lineage>
</organism>
<accession>S4MHY0</accession>
<dbReference type="PATRIC" id="fig|1283301.3.peg.7694"/>
<gene>
    <name evidence="1" type="ORF">STAFG_7757</name>
</gene>
<dbReference type="AlphaFoldDB" id="S4MHY0"/>
<protein>
    <submittedName>
        <fullName evidence="1">Uncharacterized protein</fullName>
    </submittedName>
</protein>